<gene>
    <name evidence="1" type="ORF">FGO68_gene13485</name>
</gene>
<proteinExistence type="predicted"/>
<dbReference type="AlphaFoldDB" id="A0A8J8NJT4"/>
<dbReference type="Gene3D" id="3.40.50.1240">
    <property type="entry name" value="Phosphoglycerate mutase-like"/>
    <property type="match status" value="1"/>
</dbReference>
<dbReference type="InterPro" id="IPR029033">
    <property type="entry name" value="His_PPase_superfam"/>
</dbReference>
<evidence type="ECO:0008006" key="3">
    <source>
        <dbReference type="Google" id="ProtNLM"/>
    </source>
</evidence>
<organism evidence="1 2">
    <name type="scientific">Halteria grandinella</name>
    <dbReference type="NCBI Taxonomy" id="5974"/>
    <lineage>
        <taxon>Eukaryota</taxon>
        <taxon>Sar</taxon>
        <taxon>Alveolata</taxon>
        <taxon>Ciliophora</taxon>
        <taxon>Intramacronucleata</taxon>
        <taxon>Spirotrichea</taxon>
        <taxon>Stichotrichia</taxon>
        <taxon>Sporadotrichida</taxon>
        <taxon>Halteriidae</taxon>
        <taxon>Halteria</taxon>
    </lineage>
</organism>
<dbReference type="CDD" id="cd07040">
    <property type="entry name" value="HP"/>
    <property type="match status" value="1"/>
</dbReference>
<accession>A0A8J8NJT4</accession>
<dbReference type="EMBL" id="RRYP01013714">
    <property type="protein sequence ID" value="TNV76377.1"/>
    <property type="molecule type" value="Genomic_DNA"/>
</dbReference>
<evidence type="ECO:0000313" key="1">
    <source>
        <dbReference type="EMBL" id="TNV76377.1"/>
    </source>
</evidence>
<comment type="caution">
    <text evidence="1">The sequence shown here is derived from an EMBL/GenBank/DDBJ whole genome shotgun (WGS) entry which is preliminary data.</text>
</comment>
<dbReference type="InterPro" id="IPR050275">
    <property type="entry name" value="PGM_Phosphatase"/>
</dbReference>
<dbReference type="SMART" id="SM00855">
    <property type="entry name" value="PGAM"/>
    <property type="match status" value="1"/>
</dbReference>
<sequence length="298" mass="34068">MEFDRKVDNINSFSEISVLTKIEQMEPSSEAARKVGPSEKILDEALGQTSSKRQCLVYWVRHGTRSDNNPMDLLRGTVILENDNDPHLNEQGHKDAVLAGERIMADVKLHGWNPEEVMKNVKVISSPLLRTLQTSAQILSTVINNNEGTILVNEYMVNKLESWDVDFLTLCSYAEMDQKYIIEKHLFNKVKSLEKDTLLGQLPRFEYPDITGTYPKRIIAGWENIIQQHFANNSDDPARQVIVVVGHHSVINHLLRWASQVTEFVRCSEPSYCATIQFMFKCSGDRVPVLKEANYIYQ</sequence>
<dbReference type="GO" id="GO:0005737">
    <property type="term" value="C:cytoplasm"/>
    <property type="evidence" value="ECO:0007669"/>
    <property type="project" value="TreeGrafter"/>
</dbReference>
<dbReference type="InterPro" id="IPR013078">
    <property type="entry name" value="His_Pase_superF_clade-1"/>
</dbReference>
<dbReference type="Pfam" id="PF00300">
    <property type="entry name" value="His_Phos_1"/>
    <property type="match status" value="1"/>
</dbReference>
<evidence type="ECO:0000313" key="2">
    <source>
        <dbReference type="Proteomes" id="UP000785679"/>
    </source>
</evidence>
<name>A0A8J8NJT4_HALGN</name>
<dbReference type="PANTHER" id="PTHR48100">
    <property type="entry name" value="BROAD-SPECIFICITY PHOSPHATASE YOR283W-RELATED"/>
    <property type="match status" value="1"/>
</dbReference>
<dbReference type="PANTHER" id="PTHR48100:SF1">
    <property type="entry name" value="HISTIDINE PHOSPHATASE FAMILY PROTEIN-RELATED"/>
    <property type="match status" value="1"/>
</dbReference>
<reference evidence="1" key="1">
    <citation type="submission" date="2019-06" db="EMBL/GenBank/DDBJ databases">
        <authorList>
            <person name="Zheng W."/>
        </authorList>
    </citation>
    <scope>NUCLEOTIDE SEQUENCE</scope>
    <source>
        <strain evidence="1">QDHG01</strain>
    </source>
</reference>
<dbReference type="Proteomes" id="UP000785679">
    <property type="component" value="Unassembled WGS sequence"/>
</dbReference>
<dbReference type="SUPFAM" id="SSF53254">
    <property type="entry name" value="Phosphoglycerate mutase-like"/>
    <property type="match status" value="1"/>
</dbReference>
<protein>
    <recommendedName>
        <fullName evidence="3">Phosphoglycerate mutase</fullName>
    </recommendedName>
</protein>
<keyword evidence="2" id="KW-1185">Reference proteome</keyword>
<dbReference type="GO" id="GO:0016791">
    <property type="term" value="F:phosphatase activity"/>
    <property type="evidence" value="ECO:0007669"/>
    <property type="project" value="TreeGrafter"/>
</dbReference>